<dbReference type="CDD" id="cd00158">
    <property type="entry name" value="RHOD"/>
    <property type="match status" value="1"/>
</dbReference>
<feature type="domain" description="Rhodanese" evidence="1">
    <location>
        <begin position="28"/>
        <end position="111"/>
    </location>
</feature>
<dbReference type="PROSITE" id="PS50206">
    <property type="entry name" value="RHODANESE_3"/>
    <property type="match status" value="1"/>
</dbReference>
<evidence type="ECO:0000313" key="3">
    <source>
        <dbReference type="Proteomes" id="UP000829476"/>
    </source>
</evidence>
<dbReference type="Gene3D" id="3.40.250.10">
    <property type="entry name" value="Rhodanese-like domain"/>
    <property type="match status" value="1"/>
</dbReference>
<protein>
    <submittedName>
        <fullName evidence="2">Rhodanese-like domain-containing protein</fullName>
    </submittedName>
</protein>
<dbReference type="SUPFAM" id="SSF52821">
    <property type="entry name" value="Rhodanese/Cell cycle control phosphatase"/>
    <property type="match status" value="1"/>
</dbReference>
<reference evidence="2 3" key="1">
    <citation type="journal article" date="2018" name="Int. J. Syst. Evol. Microbiol.">
        <title>Zhouia spongiae sp. nov., isolated from a marine sponge.</title>
        <authorList>
            <person name="Zhuang L."/>
            <person name="Lin B."/>
            <person name="Qin F."/>
            <person name="Luo L."/>
        </authorList>
    </citation>
    <scope>NUCLEOTIDE SEQUENCE [LARGE SCALE GENOMIC DNA]</scope>
    <source>
        <strain evidence="2 3">HN-Y44</strain>
    </source>
</reference>
<dbReference type="InterPro" id="IPR001763">
    <property type="entry name" value="Rhodanese-like_dom"/>
</dbReference>
<dbReference type="RefSeq" id="WP_242936131.1">
    <property type="nucleotide sequence ID" value="NZ_CP094326.1"/>
</dbReference>
<accession>A0ABY3YJ96</accession>
<dbReference type="Proteomes" id="UP000829476">
    <property type="component" value="Chromosome"/>
</dbReference>
<evidence type="ECO:0000259" key="1">
    <source>
        <dbReference type="PROSITE" id="PS50206"/>
    </source>
</evidence>
<name>A0ABY3YJ96_9FLAO</name>
<proteinExistence type="predicted"/>
<dbReference type="SMART" id="SM00450">
    <property type="entry name" value="RHOD"/>
    <property type="match status" value="1"/>
</dbReference>
<dbReference type="InterPro" id="IPR050229">
    <property type="entry name" value="GlpE_sulfurtransferase"/>
</dbReference>
<gene>
    <name evidence="2" type="ORF">MQE36_11560</name>
</gene>
<organism evidence="2 3">
    <name type="scientific">Zhouia spongiae</name>
    <dbReference type="NCBI Taxonomy" id="2202721"/>
    <lineage>
        <taxon>Bacteria</taxon>
        <taxon>Pseudomonadati</taxon>
        <taxon>Bacteroidota</taxon>
        <taxon>Flavobacteriia</taxon>
        <taxon>Flavobacteriales</taxon>
        <taxon>Flavobacteriaceae</taxon>
        <taxon>Zhouia</taxon>
    </lineage>
</organism>
<dbReference type="PANTHER" id="PTHR43031">
    <property type="entry name" value="FAD-DEPENDENT OXIDOREDUCTASE"/>
    <property type="match status" value="1"/>
</dbReference>
<sequence>MFFNFFRQRSDNGFLKVLKAADFKAAINIKNVQLIDVRTENEFSSGHIENAVNKNIFNSVLFENYINTLDKDQPVFLYCQSGMRSKKAARKMRSKGFKEVYDLQGGYGNWRG</sequence>
<dbReference type="PANTHER" id="PTHR43031:SF18">
    <property type="entry name" value="RHODANESE-RELATED SULFURTRANSFERASES"/>
    <property type="match status" value="1"/>
</dbReference>
<dbReference type="EMBL" id="CP094326">
    <property type="protein sequence ID" value="UNY97720.1"/>
    <property type="molecule type" value="Genomic_DNA"/>
</dbReference>
<dbReference type="Pfam" id="PF00581">
    <property type="entry name" value="Rhodanese"/>
    <property type="match status" value="1"/>
</dbReference>
<dbReference type="InterPro" id="IPR036873">
    <property type="entry name" value="Rhodanese-like_dom_sf"/>
</dbReference>
<keyword evidence="3" id="KW-1185">Reference proteome</keyword>
<evidence type="ECO:0000313" key="2">
    <source>
        <dbReference type="EMBL" id="UNY97720.1"/>
    </source>
</evidence>